<dbReference type="Pfam" id="PF07702">
    <property type="entry name" value="UTRA"/>
    <property type="match status" value="1"/>
</dbReference>
<evidence type="ECO:0000313" key="4">
    <source>
        <dbReference type="EMBL" id="GDY72571.1"/>
    </source>
</evidence>
<organism evidence="3 6">
    <name type="scientific">Streptomyces avermitilis</name>
    <dbReference type="NCBI Taxonomy" id="33903"/>
    <lineage>
        <taxon>Bacteria</taxon>
        <taxon>Bacillati</taxon>
        <taxon>Actinomycetota</taxon>
        <taxon>Actinomycetes</taxon>
        <taxon>Kitasatosporales</taxon>
        <taxon>Streptomycetaceae</taxon>
        <taxon>Streptomyces</taxon>
    </lineage>
</organism>
<comment type="caution">
    <text evidence="3">The sequence shown here is derived from an EMBL/GenBank/DDBJ whole genome shotgun (WGS) entry which is preliminary data.</text>
</comment>
<dbReference type="GO" id="GO:0003677">
    <property type="term" value="F:DNA binding"/>
    <property type="evidence" value="ECO:0007669"/>
    <property type="project" value="InterPro"/>
</dbReference>
<dbReference type="InterPro" id="IPR028978">
    <property type="entry name" value="Chorismate_lyase_/UTRA_dom_sf"/>
</dbReference>
<protein>
    <recommendedName>
        <fullName evidence="2">UbiC transcription regulator-associated domain-containing protein</fullName>
    </recommendedName>
</protein>
<dbReference type="GO" id="GO:0006355">
    <property type="term" value="P:regulation of DNA-templated transcription"/>
    <property type="evidence" value="ECO:0007669"/>
    <property type="project" value="InterPro"/>
</dbReference>
<dbReference type="InterPro" id="IPR011663">
    <property type="entry name" value="UTRA"/>
</dbReference>
<feature type="domain" description="UbiC transcription regulator-associated" evidence="2">
    <location>
        <begin position="2"/>
        <end position="46"/>
    </location>
</feature>
<reference evidence="4 5" key="1">
    <citation type="submission" date="2019-04" db="EMBL/GenBank/DDBJ databases">
        <title>Draft genome sequences of Streptomyces avermitilis ATCC 31267.</title>
        <authorList>
            <person name="Komaki H."/>
            <person name="Tamura T."/>
            <person name="Hosoyama A."/>
        </authorList>
    </citation>
    <scope>NUCLEOTIDE SEQUENCE [LARGE SCALE GENOMIC DNA]</scope>
    <source>
        <strain evidence="4 5">ATCC 31267</strain>
    </source>
</reference>
<evidence type="ECO:0000313" key="3">
    <source>
        <dbReference type="EMBL" id="GDY67151.1"/>
    </source>
</evidence>
<dbReference type="EMBL" id="BJHX01000001">
    <property type="protein sequence ID" value="GDY67151.1"/>
    <property type="molecule type" value="Genomic_DNA"/>
</dbReference>
<dbReference type="EMBL" id="BJHY01000001">
    <property type="protein sequence ID" value="GDY72571.1"/>
    <property type="molecule type" value="Genomic_DNA"/>
</dbReference>
<feature type="compositionally biased region" description="Basic and acidic residues" evidence="1">
    <location>
        <begin position="27"/>
        <end position="43"/>
    </location>
</feature>
<dbReference type="Gene3D" id="3.40.1410.10">
    <property type="entry name" value="Chorismate lyase-like"/>
    <property type="match status" value="1"/>
</dbReference>
<evidence type="ECO:0000313" key="5">
    <source>
        <dbReference type="Proteomes" id="UP000299211"/>
    </source>
</evidence>
<dbReference type="AlphaFoldDB" id="A0A4D4M5G5"/>
<accession>A0A4D4M5G5</accession>
<sequence length="65" mass="6937">MAASARDAGPLGVRRTSPPLRVRRVTTAREGRPAERSDDHYRSDAVSFGAHHSTGNNALARKPAG</sequence>
<dbReference type="Proteomes" id="UP000299211">
    <property type="component" value="Unassembled WGS sequence"/>
</dbReference>
<reference evidence="3 6" key="2">
    <citation type="submission" date="2019-04" db="EMBL/GenBank/DDBJ databases">
        <title>Draft genome sequences of Streptomyces avermitilis NBRC 14893.</title>
        <authorList>
            <person name="Komaki H."/>
            <person name="Tamura T."/>
            <person name="Hosoyama A."/>
        </authorList>
    </citation>
    <scope>NUCLEOTIDE SEQUENCE [LARGE SCALE GENOMIC DNA]</scope>
    <source>
        <strain evidence="3 6">NBRC 14893</strain>
    </source>
</reference>
<dbReference type="Proteomes" id="UP000302139">
    <property type="component" value="Unassembled WGS sequence"/>
</dbReference>
<gene>
    <name evidence="3" type="ORF">SAV14893_065440</name>
    <name evidence="4" type="ORF">SAV31267_020560</name>
</gene>
<evidence type="ECO:0000259" key="2">
    <source>
        <dbReference type="Pfam" id="PF07702"/>
    </source>
</evidence>
<proteinExistence type="predicted"/>
<evidence type="ECO:0000256" key="1">
    <source>
        <dbReference type="SAM" id="MobiDB-lite"/>
    </source>
</evidence>
<name>A0A4D4M5G5_STRAX</name>
<feature type="region of interest" description="Disordered" evidence="1">
    <location>
        <begin position="1"/>
        <end position="65"/>
    </location>
</feature>
<dbReference type="SUPFAM" id="SSF64288">
    <property type="entry name" value="Chorismate lyase-like"/>
    <property type="match status" value="1"/>
</dbReference>
<evidence type="ECO:0000313" key="6">
    <source>
        <dbReference type="Proteomes" id="UP000302139"/>
    </source>
</evidence>